<accession>A0A0B1TCW7</accession>
<dbReference type="AlphaFoldDB" id="A0A0B1TCW7"/>
<keyword evidence="4" id="KW-1185">Reference proteome</keyword>
<evidence type="ECO:0000313" key="4">
    <source>
        <dbReference type="Proteomes" id="UP000053660"/>
    </source>
</evidence>
<gene>
    <name evidence="3" type="ORF">OESDEN_04946</name>
</gene>
<reference evidence="3 4" key="1">
    <citation type="submission" date="2014-03" db="EMBL/GenBank/DDBJ databases">
        <title>Draft genome of the hookworm Oesophagostomum dentatum.</title>
        <authorList>
            <person name="Mitreva M."/>
        </authorList>
    </citation>
    <scope>NUCLEOTIDE SEQUENCE [LARGE SCALE GENOMIC DNA]</scope>
    <source>
        <strain evidence="3 4">OD-Hann</strain>
    </source>
</reference>
<feature type="non-terminal residue" evidence="3">
    <location>
        <position position="1"/>
    </location>
</feature>
<proteinExistence type="predicted"/>
<evidence type="ECO:0000313" key="3">
    <source>
        <dbReference type="EMBL" id="KHJ95114.1"/>
    </source>
</evidence>
<evidence type="ECO:0000256" key="1">
    <source>
        <dbReference type="SAM" id="MobiDB-lite"/>
    </source>
</evidence>
<sequence>SECRIYFFQTHTTTAPLTRTTSTTVTVGRVQPRLPGQTLTNSSSFSTPTYTVSARPAELNLNYKALYEKEKLECERLRKELEEVKRSHDHNGSVSSLRSSSSRFRNGSPASGPAPVVKSASGNSLEDNERRAMERKIADLEIQLKVM</sequence>
<evidence type="ECO:0000259" key="2">
    <source>
        <dbReference type="Pfam" id="PF15898"/>
    </source>
</evidence>
<feature type="domain" description="cGMP-dependent protein kinase interacting" evidence="2">
    <location>
        <begin position="62"/>
        <end position="146"/>
    </location>
</feature>
<dbReference type="GO" id="GO:0019901">
    <property type="term" value="F:protein kinase binding"/>
    <property type="evidence" value="ECO:0007669"/>
    <property type="project" value="InterPro"/>
</dbReference>
<feature type="compositionally biased region" description="Low complexity" evidence="1">
    <location>
        <begin position="93"/>
        <end position="111"/>
    </location>
</feature>
<dbReference type="EMBL" id="KN550075">
    <property type="protein sequence ID" value="KHJ95114.1"/>
    <property type="molecule type" value="Genomic_DNA"/>
</dbReference>
<protein>
    <recommendedName>
        <fullName evidence="2">cGMP-dependent protein kinase interacting domain-containing protein</fullName>
    </recommendedName>
</protein>
<feature type="region of interest" description="Disordered" evidence="1">
    <location>
        <begin position="83"/>
        <end position="131"/>
    </location>
</feature>
<dbReference type="Proteomes" id="UP000053660">
    <property type="component" value="Unassembled WGS sequence"/>
</dbReference>
<name>A0A0B1TCW7_OESDE</name>
<dbReference type="InterPro" id="IPR031775">
    <property type="entry name" value="PRKG1_interact"/>
</dbReference>
<organism evidence="3 4">
    <name type="scientific">Oesophagostomum dentatum</name>
    <name type="common">Nodular worm</name>
    <dbReference type="NCBI Taxonomy" id="61180"/>
    <lineage>
        <taxon>Eukaryota</taxon>
        <taxon>Metazoa</taxon>
        <taxon>Ecdysozoa</taxon>
        <taxon>Nematoda</taxon>
        <taxon>Chromadorea</taxon>
        <taxon>Rhabditida</taxon>
        <taxon>Rhabditina</taxon>
        <taxon>Rhabditomorpha</taxon>
        <taxon>Strongyloidea</taxon>
        <taxon>Strongylidae</taxon>
        <taxon>Oesophagostomum</taxon>
    </lineage>
</organism>
<dbReference type="OrthoDB" id="5859220at2759"/>
<dbReference type="Pfam" id="PF15898">
    <property type="entry name" value="PRKG1_interact"/>
    <property type="match status" value="1"/>
</dbReference>